<feature type="domain" description="Beta-lactamase-related" evidence="1">
    <location>
        <begin position="11"/>
        <end position="358"/>
    </location>
</feature>
<dbReference type="Pfam" id="PF00144">
    <property type="entry name" value="Beta-lactamase"/>
    <property type="match status" value="1"/>
</dbReference>
<dbReference type="InterPro" id="IPR001466">
    <property type="entry name" value="Beta-lactam-related"/>
</dbReference>
<protein>
    <submittedName>
        <fullName evidence="2">Serine hydrolase</fullName>
    </submittedName>
</protein>
<dbReference type="InterPro" id="IPR050491">
    <property type="entry name" value="AmpC-like"/>
</dbReference>
<dbReference type="PANTHER" id="PTHR46825">
    <property type="entry name" value="D-ALANYL-D-ALANINE-CARBOXYPEPTIDASE/ENDOPEPTIDASE AMPH"/>
    <property type="match status" value="1"/>
</dbReference>
<comment type="caution">
    <text evidence="2">The sequence shown here is derived from an EMBL/GenBank/DDBJ whole genome shotgun (WGS) entry which is preliminary data.</text>
</comment>
<gene>
    <name evidence="2" type="ORF">EDM52_18230</name>
</gene>
<dbReference type="GO" id="GO:0016787">
    <property type="term" value="F:hydrolase activity"/>
    <property type="evidence" value="ECO:0007669"/>
    <property type="project" value="UniProtKB-KW"/>
</dbReference>
<dbReference type="OrthoDB" id="9803467at2"/>
<keyword evidence="2" id="KW-0378">Hydrolase</keyword>
<dbReference type="InterPro" id="IPR012338">
    <property type="entry name" value="Beta-lactam/transpept-like"/>
</dbReference>
<dbReference type="Gene3D" id="3.40.710.10">
    <property type="entry name" value="DD-peptidase/beta-lactamase superfamily"/>
    <property type="match status" value="1"/>
</dbReference>
<accession>A0A3M8C2P5</accession>
<dbReference type="SUPFAM" id="SSF56601">
    <property type="entry name" value="beta-lactamase/transpeptidase-like"/>
    <property type="match status" value="1"/>
</dbReference>
<name>A0A3M8C2P5_9BACL</name>
<dbReference type="Proteomes" id="UP000282028">
    <property type="component" value="Unassembled WGS sequence"/>
</dbReference>
<keyword evidence="3" id="KW-1185">Reference proteome</keyword>
<reference evidence="2 3" key="1">
    <citation type="submission" date="2018-10" db="EMBL/GenBank/DDBJ databases">
        <title>Phylogenomics of Brevibacillus.</title>
        <authorList>
            <person name="Dunlap C."/>
        </authorList>
    </citation>
    <scope>NUCLEOTIDE SEQUENCE [LARGE SCALE GENOMIC DNA]</scope>
    <source>
        <strain evidence="2 3">JCM 12215</strain>
    </source>
</reference>
<evidence type="ECO:0000259" key="1">
    <source>
        <dbReference type="Pfam" id="PF00144"/>
    </source>
</evidence>
<proteinExistence type="predicted"/>
<dbReference type="AlphaFoldDB" id="A0A3M8C2P5"/>
<dbReference type="EMBL" id="RHHR01000036">
    <property type="protein sequence ID" value="RNB69911.1"/>
    <property type="molecule type" value="Genomic_DNA"/>
</dbReference>
<evidence type="ECO:0000313" key="3">
    <source>
        <dbReference type="Proteomes" id="UP000282028"/>
    </source>
</evidence>
<dbReference type="PANTHER" id="PTHR46825:SF9">
    <property type="entry name" value="BETA-LACTAMASE-RELATED DOMAIN-CONTAINING PROTEIN"/>
    <property type="match status" value="1"/>
</dbReference>
<organism evidence="2 3">
    <name type="scientific">Brevibacillus invocatus</name>
    <dbReference type="NCBI Taxonomy" id="173959"/>
    <lineage>
        <taxon>Bacteria</taxon>
        <taxon>Bacillati</taxon>
        <taxon>Bacillota</taxon>
        <taxon>Bacilli</taxon>
        <taxon>Bacillales</taxon>
        <taxon>Paenibacillaceae</taxon>
        <taxon>Brevibacillus</taxon>
    </lineage>
</organism>
<evidence type="ECO:0000313" key="2">
    <source>
        <dbReference type="EMBL" id="RNB69911.1"/>
    </source>
</evidence>
<sequence length="473" mass="52832">MMMQAWAEAFEEYAKKLLEESKVPGAVIAVARDGEWMYQQTFGERDREQQLPLSMDTVFGIASVTKSFTCVAIMQLQEAGKLSVTDPVVRYLPEFHFLNDAYTQAITIEHFMAHTPGMPPLPYLDGAMKRSMEHDPAIIGTEAEEELKTVPYLDTYEEVLDAIAKWEGTGLGAPGTAFSYNNDGYGLLGAIIERVSGQTYEQYMTEHILQPLGMTRTVFAVEDLPNQEDVTTLYTRKKIDGEEQVIAAPIWHDAPAMRACGFLKSTVRDLMRYLELFRTSGEAPVSGVLSRESIQQMTTPHARCDGYRSYGYGLMISPAFPDGPLIEHGGSLKGISSHVFTQPDTGLSGVVLTNVDGVPVRDLVLGILNTISHKPADALVYPIESCELSVELHTDYVGLFKSQEWMKVEIVSKEQELYLKADDGMYPLIPVQKDSFVFKRGRSAVWIDFSRSDEGKVERMSYSLRQLTKVENA</sequence>